<dbReference type="InterPro" id="IPR050951">
    <property type="entry name" value="Retrovirus_Pol_polyprotein"/>
</dbReference>
<keyword evidence="14" id="KW-0233">DNA recombination</keyword>
<dbReference type="Proteomes" id="UP001234989">
    <property type="component" value="Chromosome 4"/>
</dbReference>
<dbReference type="InterPro" id="IPR041373">
    <property type="entry name" value="RT_RNaseH"/>
</dbReference>
<protein>
    <submittedName>
        <fullName evidence="18">Uncharacterized protein</fullName>
    </submittedName>
</protein>
<keyword evidence="2" id="KW-0808">Transferase</keyword>
<keyword evidence="13" id="KW-0238">DNA-binding</keyword>
<dbReference type="GO" id="GO:0004519">
    <property type="term" value="F:endonuclease activity"/>
    <property type="evidence" value="ECO:0007669"/>
    <property type="project" value="UniProtKB-KW"/>
</dbReference>
<dbReference type="EMBL" id="CP133615">
    <property type="protein sequence ID" value="WMV24902.1"/>
    <property type="molecule type" value="Genomic_DNA"/>
</dbReference>
<evidence type="ECO:0000256" key="14">
    <source>
        <dbReference type="ARBA" id="ARBA00023172"/>
    </source>
</evidence>
<dbReference type="GO" id="GO:0006310">
    <property type="term" value="P:DNA recombination"/>
    <property type="evidence" value="ECO:0007669"/>
    <property type="project" value="UniProtKB-KW"/>
</dbReference>
<dbReference type="CDD" id="cd09274">
    <property type="entry name" value="RNase_HI_RT_Ty3"/>
    <property type="match status" value="1"/>
</dbReference>
<gene>
    <name evidence="18" type="ORF">MTR67_018287</name>
</gene>
<keyword evidence="3" id="KW-0548">Nucleotidyltransferase</keyword>
<keyword evidence="4" id="KW-0540">Nuclease</keyword>
<keyword evidence="12" id="KW-0239">DNA-directed DNA polymerase</keyword>
<evidence type="ECO:0000259" key="15">
    <source>
        <dbReference type="Pfam" id="PF17917"/>
    </source>
</evidence>
<keyword evidence="19" id="KW-1185">Reference proteome</keyword>
<evidence type="ECO:0000256" key="12">
    <source>
        <dbReference type="ARBA" id="ARBA00022932"/>
    </source>
</evidence>
<reference evidence="18" key="1">
    <citation type="submission" date="2023-08" db="EMBL/GenBank/DDBJ databases">
        <title>A de novo genome assembly of Solanum verrucosum Schlechtendal, a Mexican diploid species geographically isolated from the other diploid A-genome species in potato relatives.</title>
        <authorList>
            <person name="Hosaka K."/>
        </authorList>
    </citation>
    <scope>NUCLEOTIDE SEQUENCE</scope>
    <source>
        <tissue evidence="18">Young leaves</tissue>
    </source>
</reference>
<proteinExistence type="predicted"/>
<dbReference type="GO" id="GO:0003887">
    <property type="term" value="F:DNA-directed DNA polymerase activity"/>
    <property type="evidence" value="ECO:0007669"/>
    <property type="project" value="UniProtKB-KW"/>
</dbReference>
<evidence type="ECO:0000256" key="5">
    <source>
        <dbReference type="ARBA" id="ARBA00022723"/>
    </source>
</evidence>
<feature type="domain" description="Integrase zinc-binding" evidence="16">
    <location>
        <begin position="245"/>
        <end position="300"/>
    </location>
</feature>
<dbReference type="GO" id="GO:0015074">
    <property type="term" value="P:DNA integration"/>
    <property type="evidence" value="ECO:0007669"/>
    <property type="project" value="UniProtKB-KW"/>
</dbReference>
<dbReference type="InterPro" id="IPR056924">
    <property type="entry name" value="SH3_Tf2-1"/>
</dbReference>
<evidence type="ECO:0000256" key="1">
    <source>
        <dbReference type="ARBA" id="ARBA00022670"/>
    </source>
</evidence>
<dbReference type="Pfam" id="PF17917">
    <property type="entry name" value="RT_RNaseH"/>
    <property type="match status" value="1"/>
</dbReference>
<evidence type="ECO:0000256" key="6">
    <source>
        <dbReference type="ARBA" id="ARBA00022750"/>
    </source>
</evidence>
<sequence>MTEKCEESFQKIKTLLTTTPILALPVKGKDFIVYCDASHSGLSAMLIHDKNVIAYASRQLKVHERNYPTHDLELAAVVFVLKIWRHYLYGVRCEVFTDHRSLQHVFTQKDLNLRHRRWMELLKDYDVTIQYHPGKANVVADALSQKIVSMGSLACLSVSKRPLAKEIQNLESKFMQLGISERGGVLASIEVMATFIEEIKAKQFEDENLEELRKKTAIGKAQETILDADGVLNFKGRICAPTVDDLIEKLLAESHGSRYSIHPGVTKMYRDLKRIYWYPGMKKDIVEFMEKCQNCQQVKYEHQRPVGLLQTMPILEWKWERIGIDFVVGLPKTLGKFDSIWVVLDRLTKSAHFIPLRIDYNAEKLLKNWLSIDMTPFEELNGRGCRSLIGWFEVGDVKPLGVDLLKDAQDKVSPMKGVMRFGKKCKLSPRYIGPFEILECVGPVAYRLALPPNLSSVHPVFHVSMLKRYHVDGDYIIKWDSIVLDKDLQYEEEPIAILDHDVH</sequence>
<dbReference type="Gene3D" id="1.10.340.70">
    <property type="match status" value="1"/>
</dbReference>
<evidence type="ECO:0000256" key="11">
    <source>
        <dbReference type="ARBA" id="ARBA00022918"/>
    </source>
</evidence>
<dbReference type="InterPro" id="IPR043502">
    <property type="entry name" value="DNA/RNA_pol_sf"/>
</dbReference>
<dbReference type="SUPFAM" id="SSF53098">
    <property type="entry name" value="Ribonuclease H-like"/>
    <property type="match status" value="1"/>
</dbReference>
<accession>A0AAF0QLG0</accession>
<evidence type="ECO:0000259" key="17">
    <source>
        <dbReference type="Pfam" id="PF24626"/>
    </source>
</evidence>
<dbReference type="Gene3D" id="3.10.20.370">
    <property type="match status" value="1"/>
</dbReference>
<dbReference type="InterPro" id="IPR012337">
    <property type="entry name" value="RNaseH-like_sf"/>
</dbReference>
<dbReference type="PANTHER" id="PTHR37984:SF5">
    <property type="entry name" value="PROTEIN NYNRIN-LIKE"/>
    <property type="match status" value="1"/>
</dbReference>
<evidence type="ECO:0000256" key="3">
    <source>
        <dbReference type="ARBA" id="ARBA00022695"/>
    </source>
</evidence>
<keyword evidence="9" id="KW-0460">Magnesium</keyword>
<dbReference type="GO" id="GO:0004190">
    <property type="term" value="F:aspartic-type endopeptidase activity"/>
    <property type="evidence" value="ECO:0007669"/>
    <property type="project" value="UniProtKB-KW"/>
</dbReference>
<dbReference type="GO" id="GO:0006508">
    <property type="term" value="P:proteolysis"/>
    <property type="evidence" value="ECO:0007669"/>
    <property type="project" value="UniProtKB-KW"/>
</dbReference>
<keyword evidence="5" id="KW-0479">Metal-binding</keyword>
<evidence type="ECO:0000256" key="4">
    <source>
        <dbReference type="ARBA" id="ARBA00022722"/>
    </source>
</evidence>
<dbReference type="GO" id="GO:0046872">
    <property type="term" value="F:metal ion binding"/>
    <property type="evidence" value="ECO:0007669"/>
    <property type="project" value="UniProtKB-KW"/>
</dbReference>
<dbReference type="PANTHER" id="PTHR37984">
    <property type="entry name" value="PROTEIN CBG26694"/>
    <property type="match status" value="1"/>
</dbReference>
<keyword evidence="8" id="KW-0378">Hydrolase</keyword>
<feature type="domain" description="Reverse transcriptase RNase H-like" evidence="15">
    <location>
        <begin position="29"/>
        <end position="125"/>
    </location>
</feature>
<dbReference type="AlphaFoldDB" id="A0AAF0QLG0"/>
<evidence type="ECO:0000256" key="2">
    <source>
        <dbReference type="ARBA" id="ARBA00022679"/>
    </source>
</evidence>
<evidence type="ECO:0000313" key="19">
    <source>
        <dbReference type="Proteomes" id="UP001234989"/>
    </source>
</evidence>
<dbReference type="Pfam" id="PF24626">
    <property type="entry name" value="SH3_Tf2-1"/>
    <property type="match status" value="1"/>
</dbReference>
<keyword evidence="1" id="KW-0645">Protease</keyword>
<evidence type="ECO:0000313" key="18">
    <source>
        <dbReference type="EMBL" id="WMV24902.1"/>
    </source>
</evidence>
<dbReference type="SUPFAM" id="SSF56672">
    <property type="entry name" value="DNA/RNA polymerases"/>
    <property type="match status" value="1"/>
</dbReference>
<evidence type="ECO:0000256" key="7">
    <source>
        <dbReference type="ARBA" id="ARBA00022759"/>
    </source>
</evidence>
<dbReference type="InterPro" id="IPR041588">
    <property type="entry name" value="Integrase_H2C2"/>
</dbReference>
<keyword evidence="6" id="KW-0064">Aspartyl protease</keyword>
<name>A0AAF0QLG0_SOLVR</name>
<dbReference type="GO" id="GO:0003677">
    <property type="term" value="F:DNA binding"/>
    <property type="evidence" value="ECO:0007669"/>
    <property type="project" value="UniProtKB-KW"/>
</dbReference>
<organism evidence="18 19">
    <name type="scientific">Solanum verrucosum</name>
    <dbReference type="NCBI Taxonomy" id="315347"/>
    <lineage>
        <taxon>Eukaryota</taxon>
        <taxon>Viridiplantae</taxon>
        <taxon>Streptophyta</taxon>
        <taxon>Embryophyta</taxon>
        <taxon>Tracheophyta</taxon>
        <taxon>Spermatophyta</taxon>
        <taxon>Magnoliopsida</taxon>
        <taxon>eudicotyledons</taxon>
        <taxon>Gunneridae</taxon>
        <taxon>Pentapetalae</taxon>
        <taxon>asterids</taxon>
        <taxon>lamiids</taxon>
        <taxon>Solanales</taxon>
        <taxon>Solanaceae</taxon>
        <taxon>Solanoideae</taxon>
        <taxon>Solaneae</taxon>
        <taxon>Solanum</taxon>
    </lineage>
</organism>
<evidence type="ECO:0000256" key="10">
    <source>
        <dbReference type="ARBA" id="ARBA00022908"/>
    </source>
</evidence>
<keyword evidence="10" id="KW-0229">DNA integration</keyword>
<evidence type="ECO:0000256" key="9">
    <source>
        <dbReference type="ARBA" id="ARBA00022842"/>
    </source>
</evidence>
<evidence type="ECO:0000259" key="16">
    <source>
        <dbReference type="Pfam" id="PF17921"/>
    </source>
</evidence>
<feature type="domain" description="Tf2-1-like SH3-like" evidence="17">
    <location>
        <begin position="416"/>
        <end position="470"/>
    </location>
</feature>
<evidence type="ECO:0000256" key="8">
    <source>
        <dbReference type="ARBA" id="ARBA00022801"/>
    </source>
</evidence>
<keyword evidence="11" id="KW-0695">RNA-directed DNA polymerase</keyword>
<evidence type="ECO:0000256" key="13">
    <source>
        <dbReference type="ARBA" id="ARBA00023125"/>
    </source>
</evidence>
<keyword evidence="7" id="KW-0255">Endonuclease</keyword>
<dbReference type="GO" id="GO:0003964">
    <property type="term" value="F:RNA-directed DNA polymerase activity"/>
    <property type="evidence" value="ECO:0007669"/>
    <property type="project" value="UniProtKB-KW"/>
</dbReference>
<dbReference type="Pfam" id="PF17921">
    <property type="entry name" value="Integrase_H2C2"/>
    <property type="match status" value="1"/>
</dbReference>